<evidence type="ECO:0000256" key="2">
    <source>
        <dbReference type="ARBA" id="ARBA00002923"/>
    </source>
</evidence>
<evidence type="ECO:0000256" key="3">
    <source>
        <dbReference type="ARBA" id="ARBA00005002"/>
    </source>
</evidence>
<evidence type="ECO:0000256" key="7">
    <source>
        <dbReference type="ARBA" id="ARBA00022723"/>
    </source>
</evidence>
<comment type="catalytic activity">
    <reaction evidence="11 12">
        <text>a UDP-3-O-[(3R)-3-hydroxyacyl]-N-acetyl-alpha-D-glucosamine + H2O = a UDP-3-O-[(3R)-3-hydroxyacyl]-alpha-D-glucosamine + acetate</text>
        <dbReference type="Rhea" id="RHEA:67816"/>
        <dbReference type="ChEBI" id="CHEBI:15377"/>
        <dbReference type="ChEBI" id="CHEBI:30089"/>
        <dbReference type="ChEBI" id="CHEBI:137740"/>
        <dbReference type="ChEBI" id="CHEBI:173225"/>
        <dbReference type="EC" id="3.5.1.108"/>
    </reaction>
</comment>
<evidence type="ECO:0000256" key="11">
    <source>
        <dbReference type="ARBA" id="ARBA00024535"/>
    </source>
</evidence>
<dbReference type="RefSeq" id="WP_271435368.1">
    <property type="nucleotide sequence ID" value="NZ_CP073355.1"/>
</dbReference>
<dbReference type="GO" id="GO:0016020">
    <property type="term" value="C:membrane"/>
    <property type="evidence" value="ECO:0007669"/>
    <property type="project" value="GOC"/>
</dbReference>
<evidence type="ECO:0000313" key="13">
    <source>
        <dbReference type="EMBL" id="URA10235.1"/>
    </source>
</evidence>
<comment type="function">
    <text evidence="2 12">Catalyzes the hydrolysis of UDP-3-O-myristoyl-N-acetylglucosamine to form UDP-3-O-myristoylglucosamine and acetate, the committed step in lipid A biosynthesis.</text>
</comment>
<dbReference type="InterPro" id="IPR015870">
    <property type="entry name" value="UDP-acyl_N-AcGlcN_deAcase_N"/>
</dbReference>
<feature type="binding site" evidence="12">
    <location>
        <position position="240"/>
    </location>
    <ligand>
        <name>Zn(2+)</name>
        <dbReference type="ChEBI" id="CHEBI:29105"/>
    </ligand>
</feature>
<protein>
    <recommendedName>
        <fullName evidence="4 12">UDP-3-O-acyl-N-acetylglucosamine deacetylase</fullName>
        <shortName evidence="12">UDP-3-O-acyl-GlcNAc deacetylase</shortName>
        <ecNumber evidence="4 12">3.5.1.108</ecNumber>
    </recommendedName>
    <alternativeName>
        <fullName evidence="12">UDP-3-O-[R-3-hydroxymyristoyl]-N-acetylglucosamine deacetylase</fullName>
    </alternativeName>
</protein>
<dbReference type="Gene3D" id="3.30.230.20">
    <property type="entry name" value="lpxc deacetylase, domain 1"/>
    <property type="match status" value="1"/>
</dbReference>
<dbReference type="Pfam" id="PF03331">
    <property type="entry name" value="LpxC"/>
    <property type="match status" value="1"/>
</dbReference>
<evidence type="ECO:0000256" key="9">
    <source>
        <dbReference type="ARBA" id="ARBA00022833"/>
    </source>
</evidence>
<dbReference type="PANTHER" id="PTHR33694:SF1">
    <property type="entry name" value="UDP-3-O-ACYL-N-ACETYLGLUCOSAMINE DEACETYLASE 1, MITOCHONDRIAL-RELATED"/>
    <property type="match status" value="1"/>
</dbReference>
<keyword evidence="9 12" id="KW-0862">Zinc</keyword>
<keyword evidence="6 12" id="KW-0441">Lipid A biosynthesis</keyword>
<feature type="active site" description="Proton donor" evidence="12">
    <location>
        <position position="263"/>
    </location>
</feature>
<dbReference type="InterPro" id="IPR020568">
    <property type="entry name" value="Ribosomal_Su5_D2-typ_SF"/>
</dbReference>
<dbReference type="PANTHER" id="PTHR33694">
    <property type="entry name" value="UDP-3-O-ACYL-N-ACETYLGLUCOSAMINE DEACETYLASE 1, MITOCHONDRIAL-RELATED"/>
    <property type="match status" value="1"/>
</dbReference>
<dbReference type="GO" id="GO:0046872">
    <property type="term" value="F:metal ion binding"/>
    <property type="evidence" value="ECO:0007669"/>
    <property type="project" value="UniProtKB-KW"/>
</dbReference>
<evidence type="ECO:0000256" key="10">
    <source>
        <dbReference type="ARBA" id="ARBA00023098"/>
    </source>
</evidence>
<evidence type="ECO:0000313" key="14">
    <source>
        <dbReference type="Proteomes" id="UP001056539"/>
    </source>
</evidence>
<organism evidence="13 14">
    <name type="scientific">Thermospira aquatica</name>
    <dbReference type="NCBI Taxonomy" id="2828656"/>
    <lineage>
        <taxon>Bacteria</taxon>
        <taxon>Pseudomonadati</taxon>
        <taxon>Spirochaetota</taxon>
        <taxon>Spirochaetia</taxon>
        <taxon>Brevinematales</taxon>
        <taxon>Thermospiraceae</taxon>
        <taxon>Thermospira</taxon>
    </lineage>
</organism>
<name>A0AAX3BD72_9SPIR</name>
<evidence type="ECO:0000256" key="5">
    <source>
        <dbReference type="ARBA" id="ARBA00022516"/>
    </source>
</evidence>
<feature type="binding site" evidence="12">
    <location>
        <position position="236"/>
    </location>
    <ligand>
        <name>Zn(2+)</name>
        <dbReference type="ChEBI" id="CHEBI:29105"/>
    </ligand>
</feature>
<dbReference type="SUPFAM" id="SSF54211">
    <property type="entry name" value="Ribosomal protein S5 domain 2-like"/>
    <property type="match status" value="2"/>
</dbReference>
<dbReference type="HAMAP" id="MF_00388">
    <property type="entry name" value="LpxC"/>
    <property type="match status" value="1"/>
</dbReference>
<accession>A0AAX3BD72</accession>
<dbReference type="GO" id="GO:0009245">
    <property type="term" value="P:lipid A biosynthetic process"/>
    <property type="evidence" value="ECO:0007669"/>
    <property type="project" value="UniProtKB-UniRule"/>
</dbReference>
<dbReference type="InterPro" id="IPR004463">
    <property type="entry name" value="UDP-acyl_GlcNac_deAcase"/>
</dbReference>
<feature type="binding site" evidence="12">
    <location>
        <position position="79"/>
    </location>
    <ligand>
        <name>Zn(2+)</name>
        <dbReference type="ChEBI" id="CHEBI:29105"/>
    </ligand>
</feature>
<evidence type="ECO:0000256" key="1">
    <source>
        <dbReference type="ARBA" id="ARBA00001947"/>
    </source>
</evidence>
<evidence type="ECO:0000256" key="6">
    <source>
        <dbReference type="ARBA" id="ARBA00022556"/>
    </source>
</evidence>
<keyword evidence="14" id="KW-1185">Reference proteome</keyword>
<dbReference type="Proteomes" id="UP001056539">
    <property type="component" value="Chromosome"/>
</dbReference>
<dbReference type="KEGG" id="taqu:KDW03_00045"/>
<keyword evidence="5 12" id="KW-0444">Lipid biosynthesis</keyword>
<keyword evidence="8 12" id="KW-0378">Hydrolase</keyword>
<dbReference type="InterPro" id="IPR011334">
    <property type="entry name" value="UDP-acyl_GlcNac_deAcase_C"/>
</dbReference>
<evidence type="ECO:0000256" key="4">
    <source>
        <dbReference type="ARBA" id="ARBA00012745"/>
    </source>
</evidence>
<gene>
    <name evidence="12 13" type="primary">lpxC</name>
    <name evidence="13" type="ORF">KDW03_00045</name>
</gene>
<sequence length="310" mass="34705">MKRKQKTLRSSVRFEGIGLHTGETSTIEVHPASENTGLVFVTRYKGKDRVLPYTIDYITDTRNNITVSDGVVSYKTVEHMMAALYGLGISNAILEFTGPEMPIMDGSAGPFVEAFMKAGVIEQDAYRPTLRLMESLWVTKEDKFLVGLPFYGLKINYTISFPNSPIGTQTFQLNMVEEEAFSSIFQARTFGFVEDLDYYQKNGLVLGGGFENVHVYSRRENRSVNGARYDDEPVRHKILDLLGALALLPYDLEGFLVSYKGGHALDVDFVRVLSEYAVKTTELQPVFSEGYSYQVSTLLNLEPTAVHLAS</sequence>
<proteinExistence type="inferred from homology"/>
<dbReference type="Gene3D" id="3.30.1700.10">
    <property type="entry name" value="lpxc deacetylase, domain 2"/>
    <property type="match status" value="1"/>
</dbReference>
<dbReference type="GO" id="GO:0103117">
    <property type="term" value="F:UDP-3-O-acyl-N-acetylglucosamine deacetylase activity"/>
    <property type="evidence" value="ECO:0007669"/>
    <property type="project" value="UniProtKB-UniRule"/>
</dbReference>
<evidence type="ECO:0000256" key="8">
    <source>
        <dbReference type="ARBA" id="ARBA00022801"/>
    </source>
</evidence>
<keyword evidence="7 12" id="KW-0479">Metal-binding</keyword>
<dbReference type="EMBL" id="CP073355">
    <property type="protein sequence ID" value="URA10235.1"/>
    <property type="molecule type" value="Genomic_DNA"/>
</dbReference>
<dbReference type="NCBIfam" id="TIGR00325">
    <property type="entry name" value="lpxC"/>
    <property type="match status" value="1"/>
</dbReference>
<keyword evidence="10 12" id="KW-0443">Lipid metabolism</keyword>
<comment type="cofactor">
    <cofactor evidence="1 12">
        <name>Zn(2+)</name>
        <dbReference type="ChEBI" id="CHEBI:29105"/>
    </cofactor>
</comment>
<reference evidence="13" key="1">
    <citation type="submission" date="2021-04" db="EMBL/GenBank/DDBJ databases">
        <authorList>
            <person name="Postec A."/>
        </authorList>
    </citation>
    <scope>NUCLEOTIDE SEQUENCE</scope>
    <source>
        <strain evidence="13">F1F22</strain>
    </source>
</reference>
<reference evidence="13" key="2">
    <citation type="submission" date="2022-06" db="EMBL/GenBank/DDBJ databases">
        <title>Thermospira aquatica gen. nov., sp. nov.</title>
        <authorList>
            <person name="Ben Ali Gam Z."/>
            <person name="Labat M."/>
        </authorList>
    </citation>
    <scope>NUCLEOTIDE SEQUENCE</scope>
    <source>
        <strain evidence="13">F1F22</strain>
    </source>
</reference>
<dbReference type="AlphaFoldDB" id="A0AAX3BD72"/>
<comment type="similarity">
    <text evidence="12">Belongs to the LpxC family.</text>
</comment>
<comment type="pathway">
    <text evidence="3 12">Glycolipid biosynthesis; lipid IV(A) biosynthesis; lipid IV(A) from (3R)-3-hydroxytetradecanoyl-[acyl-carrier-protein] and UDP-N-acetyl-alpha-D-glucosamine: step 2/6.</text>
</comment>
<dbReference type="EC" id="3.5.1.108" evidence="4 12"/>
<evidence type="ECO:0000256" key="12">
    <source>
        <dbReference type="HAMAP-Rule" id="MF_00388"/>
    </source>
</evidence>